<comment type="caution">
    <text evidence="1">The sequence shown here is derived from an EMBL/GenBank/DDBJ whole genome shotgun (WGS) entry which is preliminary data.</text>
</comment>
<organism evidence="1 2">
    <name type="scientific">Cladophialophora psammophila CBS 110553</name>
    <dbReference type="NCBI Taxonomy" id="1182543"/>
    <lineage>
        <taxon>Eukaryota</taxon>
        <taxon>Fungi</taxon>
        <taxon>Dikarya</taxon>
        <taxon>Ascomycota</taxon>
        <taxon>Pezizomycotina</taxon>
        <taxon>Eurotiomycetes</taxon>
        <taxon>Chaetothyriomycetidae</taxon>
        <taxon>Chaetothyriales</taxon>
        <taxon>Herpotrichiellaceae</taxon>
        <taxon>Cladophialophora</taxon>
    </lineage>
</organism>
<keyword evidence="2" id="KW-1185">Reference proteome</keyword>
<dbReference type="STRING" id="1182543.W9X071"/>
<sequence length="190" mass="21566">MFREGTELANSLKAIDTGYESPDKRRAVDNCRIACLIHLNLVMAEYGDFSPATEEYLQVLQRILEEDDDDSILSAEHLLWTLLTAFRPQGHYERIWKMSRLVGVMKRARARSWRTIEDALRAFLRLPESIDDLESALSACNREEFLGEVIAIGDVDACILDTQLAGMDQRQHDVPCCDGCRICALKPATF</sequence>
<evidence type="ECO:0000313" key="1">
    <source>
        <dbReference type="EMBL" id="EXJ73837.1"/>
    </source>
</evidence>
<proteinExistence type="predicted"/>
<protein>
    <submittedName>
        <fullName evidence="1">Uncharacterized protein</fullName>
    </submittedName>
</protein>
<evidence type="ECO:0000313" key="2">
    <source>
        <dbReference type="Proteomes" id="UP000019471"/>
    </source>
</evidence>
<dbReference type="GeneID" id="19188327"/>
<dbReference type="EMBL" id="AMGX01000004">
    <property type="protein sequence ID" value="EXJ73837.1"/>
    <property type="molecule type" value="Genomic_DNA"/>
</dbReference>
<dbReference type="AlphaFoldDB" id="W9X071"/>
<name>W9X071_9EURO</name>
<dbReference type="RefSeq" id="XP_007742400.1">
    <property type="nucleotide sequence ID" value="XM_007744210.1"/>
</dbReference>
<dbReference type="HOGENOM" id="CLU_1669416_0_0_1"/>
<accession>W9X071</accession>
<gene>
    <name evidence="1" type="ORF">A1O5_03599</name>
</gene>
<reference evidence="1 2" key="1">
    <citation type="submission" date="2013-03" db="EMBL/GenBank/DDBJ databases">
        <title>The Genome Sequence of Cladophialophora psammophila CBS 110553.</title>
        <authorList>
            <consortium name="The Broad Institute Genomics Platform"/>
            <person name="Cuomo C."/>
            <person name="de Hoog S."/>
            <person name="Gorbushina A."/>
            <person name="Walker B."/>
            <person name="Young S.K."/>
            <person name="Zeng Q."/>
            <person name="Gargeya S."/>
            <person name="Fitzgerald M."/>
            <person name="Haas B."/>
            <person name="Abouelleil A."/>
            <person name="Allen A.W."/>
            <person name="Alvarado L."/>
            <person name="Arachchi H.M."/>
            <person name="Berlin A.M."/>
            <person name="Chapman S.B."/>
            <person name="Gainer-Dewar J."/>
            <person name="Goldberg J."/>
            <person name="Griggs A."/>
            <person name="Gujja S."/>
            <person name="Hansen M."/>
            <person name="Howarth C."/>
            <person name="Imamovic A."/>
            <person name="Ireland A."/>
            <person name="Larimer J."/>
            <person name="McCowan C."/>
            <person name="Murphy C."/>
            <person name="Pearson M."/>
            <person name="Poon T.W."/>
            <person name="Priest M."/>
            <person name="Roberts A."/>
            <person name="Saif S."/>
            <person name="Shea T."/>
            <person name="Sisk P."/>
            <person name="Sykes S."/>
            <person name="Wortman J."/>
            <person name="Nusbaum C."/>
            <person name="Birren B."/>
        </authorList>
    </citation>
    <scope>NUCLEOTIDE SEQUENCE [LARGE SCALE GENOMIC DNA]</scope>
    <source>
        <strain evidence="1 2">CBS 110553</strain>
    </source>
</reference>
<dbReference type="OrthoDB" id="4158087at2759"/>
<dbReference type="Proteomes" id="UP000019471">
    <property type="component" value="Unassembled WGS sequence"/>
</dbReference>